<keyword evidence="3" id="KW-1185">Reference proteome</keyword>
<accession>A0A1G9H4P4</accession>
<dbReference type="EMBL" id="FNFO01000004">
    <property type="protein sequence ID" value="SDL07978.1"/>
    <property type="molecule type" value="Genomic_DNA"/>
</dbReference>
<evidence type="ECO:0000313" key="2">
    <source>
        <dbReference type="EMBL" id="SDL07978.1"/>
    </source>
</evidence>
<feature type="region of interest" description="Disordered" evidence="1">
    <location>
        <begin position="116"/>
        <end position="150"/>
    </location>
</feature>
<sequence length="178" mass="19507">MADKPQKRFDGSEGSPIELDKAAKWTANYRKRNSDQTLGHFFGRKILEKILGQPDCVGLRIYYAVEDSTEEDTHPIALDSLSMHQKIKLLFGKSDFILTKRPGREKRHLIIAGVTPDMNDQLPGEEPQQAPAPAEKSSADDSTQAASAAVRAAPVPFTLAEMATTCPDQCGKGNALNR</sequence>
<name>A0A1G9H4P4_9BACT</name>
<dbReference type="RefSeq" id="WP_089682327.1">
    <property type="nucleotide sequence ID" value="NZ_FNFO01000004.1"/>
</dbReference>
<dbReference type="Proteomes" id="UP000198510">
    <property type="component" value="Unassembled WGS sequence"/>
</dbReference>
<gene>
    <name evidence="2" type="ORF">SAMN05421823_104319</name>
</gene>
<organism evidence="2 3">
    <name type="scientific">Catalinimonas alkaloidigena</name>
    <dbReference type="NCBI Taxonomy" id="1075417"/>
    <lineage>
        <taxon>Bacteria</taxon>
        <taxon>Pseudomonadati</taxon>
        <taxon>Bacteroidota</taxon>
        <taxon>Cytophagia</taxon>
        <taxon>Cytophagales</taxon>
        <taxon>Catalimonadaceae</taxon>
        <taxon>Catalinimonas</taxon>
    </lineage>
</organism>
<feature type="compositionally biased region" description="Low complexity" evidence="1">
    <location>
        <begin position="125"/>
        <end position="150"/>
    </location>
</feature>
<protein>
    <submittedName>
        <fullName evidence="2">Uncharacterized protein</fullName>
    </submittedName>
</protein>
<evidence type="ECO:0000256" key="1">
    <source>
        <dbReference type="SAM" id="MobiDB-lite"/>
    </source>
</evidence>
<evidence type="ECO:0000313" key="3">
    <source>
        <dbReference type="Proteomes" id="UP000198510"/>
    </source>
</evidence>
<dbReference type="STRING" id="1075417.SAMN05421823_104319"/>
<reference evidence="2 3" key="1">
    <citation type="submission" date="2016-10" db="EMBL/GenBank/DDBJ databases">
        <authorList>
            <person name="de Groot N.N."/>
        </authorList>
    </citation>
    <scope>NUCLEOTIDE SEQUENCE [LARGE SCALE GENOMIC DNA]</scope>
    <source>
        <strain evidence="2 3">DSM 25186</strain>
    </source>
</reference>
<proteinExistence type="predicted"/>
<dbReference type="AlphaFoldDB" id="A0A1G9H4P4"/>
<dbReference type="OrthoDB" id="661524at2"/>